<gene>
    <name evidence="2" type="ORF">VFPPC_08307</name>
</gene>
<dbReference type="GeneID" id="28851029"/>
<reference evidence="2 3" key="1">
    <citation type="journal article" date="2016" name="PLoS Pathog.">
        <title>Biosynthesis of antibiotic leucinostatins in bio-control fungus Purpureocillium lilacinum and their inhibition on phytophthora revealed by genome mining.</title>
        <authorList>
            <person name="Wang G."/>
            <person name="Liu Z."/>
            <person name="Lin R."/>
            <person name="Li E."/>
            <person name="Mao Z."/>
            <person name="Ling J."/>
            <person name="Yang Y."/>
            <person name="Yin W.B."/>
            <person name="Xie B."/>
        </authorList>
    </citation>
    <scope>NUCLEOTIDE SEQUENCE [LARGE SCALE GENOMIC DNA]</scope>
    <source>
        <strain evidence="2">170</strain>
    </source>
</reference>
<protein>
    <submittedName>
        <fullName evidence="2">Zinc finger protein domain-containing protein</fullName>
    </submittedName>
</protein>
<dbReference type="KEGG" id="pchm:VFPPC_08307"/>
<organism evidence="2 3">
    <name type="scientific">Pochonia chlamydosporia 170</name>
    <dbReference type="NCBI Taxonomy" id="1380566"/>
    <lineage>
        <taxon>Eukaryota</taxon>
        <taxon>Fungi</taxon>
        <taxon>Dikarya</taxon>
        <taxon>Ascomycota</taxon>
        <taxon>Pezizomycotina</taxon>
        <taxon>Sordariomycetes</taxon>
        <taxon>Hypocreomycetidae</taxon>
        <taxon>Hypocreales</taxon>
        <taxon>Clavicipitaceae</taxon>
        <taxon>Pochonia</taxon>
    </lineage>
</organism>
<dbReference type="RefSeq" id="XP_018143879.1">
    <property type="nucleotide sequence ID" value="XM_018287035.1"/>
</dbReference>
<feature type="domain" description="DUF3669" evidence="1">
    <location>
        <begin position="233"/>
        <end position="297"/>
    </location>
</feature>
<sequence length="331" mass="37332">MNPTTTLTASGPLQRIGFGNCGSVWATLTSQTGQHIVIKREDASPGRDIKNEVSVQSQVYSCAGTLKRTSVPECFELMDAADERWQQLLPLLPDGFQPCRAMIAEKIKPVSLQAQLLLVDTYVPEAHREELRKPLHSGEGAHCLVRIYLGRRRQITPNQQRRRHFFSLRNFLIHVDQAEELGLPCEEYAKAMGEAFATLNWLVRTNGNDVEFVLGASRNEDEGAAKPLANHAMWMLDYDCSRAVEANDEGLESIARSFWRNDPFYPRPGAECARDRMLWDVFAAEYRRVGVDIVRENAREGEDVDVLCELVEGALERIVETKGKWTSGAHF</sequence>
<dbReference type="Pfam" id="PF12417">
    <property type="entry name" value="DUF3669"/>
    <property type="match status" value="1"/>
</dbReference>
<dbReference type="PANTHER" id="PTHR40780">
    <property type="entry name" value="DUF3669 DOMAIN-CONTAINING PROTEIN"/>
    <property type="match status" value="1"/>
</dbReference>
<proteinExistence type="predicted"/>
<evidence type="ECO:0000313" key="2">
    <source>
        <dbReference type="EMBL" id="OAQ66792.1"/>
    </source>
</evidence>
<comment type="caution">
    <text evidence="2">The sequence shown here is derived from an EMBL/GenBank/DDBJ whole genome shotgun (WGS) entry which is preliminary data.</text>
</comment>
<accession>A0A179FMI3</accession>
<dbReference type="EMBL" id="LSBJ02000004">
    <property type="protein sequence ID" value="OAQ66792.1"/>
    <property type="molecule type" value="Genomic_DNA"/>
</dbReference>
<dbReference type="PANTHER" id="PTHR40780:SF3">
    <property type="entry name" value="DUF3669 DOMAIN-CONTAINING PROTEIN"/>
    <property type="match status" value="1"/>
</dbReference>
<dbReference type="InterPro" id="IPR022137">
    <property type="entry name" value="Znf_prot_DUF3669"/>
</dbReference>
<dbReference type="OrthoDB" id="2993351at2759"/>
<evidence type="ECO:0000259" key="1">
    <source>
        <dbReference type="Pfam" id="PF12417"/>
    </source>
</evidence>
<keyword evidence="3" id="KW-1185">Reference proteome</keyword>
<dbReference type="AlphaFoldDB" id="A0A179FMI3"/>
<dbReference type="Proteomes" id="UP000078397">
    <property type="component" value="Unassembled WGS sequence"/>
</dbReference>
<evidence type="ECO:0000313" key="3">
    <source>
        <dbReference type="Proteomes" id="UP000078397"/>
    </source>
</evidence>
<name>A0A179FMI3_METCM</name>